<dbReference type="Pfam" id="PF00583">
    <property type="entry name" value="Acetyltransf_1"/>
    <property type="match status" value="1"/>
</dbReference>
<dbReference type="InterPro" id="IPR016181">
    <property type="entry name" value="Acyl_CoA_acyltransferase"/>
</dbReference>
<dbReference type="Proteomes" id="UP000199356">
    <property type="component" value="Unassembled WGS sequence"/>
</dbReference>
<dbReference type="Gene3D" id="3.40.630.30">
    <property type="match status" value="1"/>
</dbReference>
<dbReference type="STRING" id="441119.SAMN04488047_103114"/>
<protein>
    <submittedName>
        <fullName evidence="4">Phosphinothricin acetyltransferase</fullName>
    </submittedName>
</protein>
<dbReference type="OrthoDB" id="5459937at2"/>
<keyword evidence="1 4" id="KW-0808">Transferase</keyword>
<accession>A0A1I5N6I8</accession>
<dbReference type="GO" id="GO:0016747">
    <property type="term" value="F:acyltransferase activity, transferring groups other than amino-acyl groups"/>
    <property type="evidence" value="ECO:0007669"/>
    <property type="project" value="InterPro"/>
</dbReference>
<dbReference type="SUPFAM" id="SSF55729">
    <property type="entry name" value="Acyl-CoA N-acyltransferases (Nat)"/>
    <property type="match status" value="1"/>
</dbReference>
<evidence type="ECO:0000313" key="4">
    <source>
        <dbReference type="EMBL" id="SFP17202.1"/>
    </source>
</evidence>
<dbReference type="PANTHER" id="PTHR43072:SF23">
    <property type="entry name" value="UPF0039 PROTEIN C11D3.02C"/>
    <property type="match status" value="1"/>
</dbReference>
<evidence type="ECO:0000259" key="3">
    <source>
        <dbReference type="PROSITE" id="PS51186"/>
    </source>
</evidence>
<dbReference type="PANTHER" id="PTHR43072">
    <property type="entry name" value="N-ACETYLTRANSFERASE"/>
    <property type="match status" value="1"/>
</dbReference>
<evidence type="ECO:0000313" key="5">
    <source>
        <dbReference type="Proteomes" id="UP000199356"/>
    </source>
</evidence>
<dbReference type="AlphaFoldDB" id="A0A1I5N6I8"/>
<keyword evidence="2" id="KW-0012">Acyltransferase</keyword>
<organism evidence="4 5">
    <name type="scientific">Tranquillimonas alkanivorans</name>
    <dbReference type="NCBI Taxonomy" id="441119"/>
    <lineage>
        <taxon>Bacteria</taxon>
        <taxon>Pseudomonadati</taxon>
        <taxon>Pseudomonadota</taxon>
        <taxon>Alphaproteobacteria</taxon>
        <taxon>Rhodobacterales</taxon>
        <taxon>Roseobacteraceae</taxon>
        <taxon>Tranquillimonas</taxon>
    </lineage>
</organism>
<proteinExistence type="predicted"/>
<keyword evidence="5" id="KW-1185">Reference proteome</keyword>
<gene>
    <name evidence="4" type="ORF">SAMN04488047_103114</name>
</gene>
<dbReference type="CDD" id="cd04301">
    <property type="entry name" value="NAT_SF"/>
    <property type="match status" value="1"/>
</dbReference>
<feature type="domain" description="N-acetyltransferase" evidence="3">
    <location>
        <begin position="1"/>
        <end position="158"/>
    </location>
</feature>
<dbReference type="RefSeq" id="WP_093418978.1">
    <property type="nucleotide sequence ID" value="NZ_FOXA01000003.1"/>
</dbReference>
<dbReference type="EMBL" id="FOXA01000003">
    <property type="protein sequence ID" value="SFP17202.1"/>
    <property type="molecule type" value="Genomic_DNA"/>
</dbReference>
<name>A0A1I5N6I8_9RHOB</name>
<evidence type="ECO:0000256" key="2">
    <source>
        <dbReference type="ARBA" id="ARBA00023315"/>
    </source>
</evidence>
<sequence length="161" mass="17321">MIRPARPDDAPGICAIWNGFIRDTLVTFNPIEKTPEDVAALISGRARDGHGTFVADSDGRIDGFATYGQFRSGVGYARTMEHTVLLSPAAQGRGTGRALMDELIAHARAGGAHSLFAGVSSGNPVGRAFHARLGFEEVAVLPKVGFKNDHWLDLHLMQLRL</sequence>
<evidence type="ECO:0000256" key="1">
    <source>
        <dbReference type="ARBA" id="ARBA00022679"/>
    </source>
</evidence>
<dbReference type="InterPro" id="IPR000182">
    <property type="entry name" value="GNAT_dom"/>
</dbReference>
<reference evidence="4 5" key="1">
    <citation type="submission" date="2016-10" db="EMBL/GenBank/DDBJ databases">
        <authorList>
            <person name="de Groot N.N."/>
        </authorList>
    </citation>
    <scope>NUCLEOTIDE SEQUENCE [LARGE SCALE GENOMIC DNA]</scope>
    <source>
        <strain evidence="4 5">DSM 19547</strain>
    </source>
</reference>
<dbReference type="PROSITE" id="PS51186">
    <property type="entry name" value="GNAT"/>
    <property type="match status" value="1"/>
</dbReference>